<feature type="transmembrane region" description="Helical" evidence="6">
    <location>
        <begin position="323"/>
        <end position="340"/>
    </location>
</feature>
<evidence type="ECO:0000313" key="8">
    <source>
        <dbReference type="Proteomes" id="UP000030101"/>
    </source>
</evidence>
<dbReference type="Pfam" id="PF07690">
    <property type="entry name" value="MFS_1"/>
    <property type="match status" value="1"/>
</dbReference>
<dbReference type="PANTHER" id="PTHR43702:SF3">
    <property type="entry name" value="PROTEIN TSGA"/>
    <property type="match status" value="1"/>
</dbReference>
<organism evidence="7 8">
    <name type="scientific">Porphyromonas canoris</name>
    <dbReference type="NCBI Taxonomy" id="36875"/>
    <lineage>
        <taxon>Bacteria</taxon>
        <taxon>Pseudomonadati</taxon>
        <taxon>Bacteroidota</taxon>
        <taxon>Bacteroidia</taxon>
        <taxon>Bacteroidales</taxon>
        <taxon>Porphyromonadaceae</taxon>
        <taxon>Porphyromonas</taxon>
    </lineage>
</organism>
<dbReference type="Gene3D" id="1.20.1250.20">
    <property type="entry name" value="MFS general substrate transporter like domains"/>
    <property type="match status" value="2"/>
</dbReference>
<feature type="transmembrane region" description="Helical" evidence="6">
    <location>
        <begin position="346"/>
        <end position="367"/>
    </location>
</feature>
<keyword evidence="2" id="KW-1003">Cell membrane</keyword>
<feature type="transmembrane region" description="Helical" evidence="6">
    <location>
        <begin position="213"/>
        <end position="236"/>
    </location>
</feature>
<comment type="caution">
    <text evidence="7">The sequence shown here is derived from an EMBL/GenBank/DDBJ whole genome shotgun (WGS) entry which is preliminary data.</text>
</comment>
<feature type="transmembrane region" description="Helical" evidence="6">
    <location>
        <begin position="51"/>
        <end position="72"/>
    </location>
</feature>
<feature type="transmembrane region" description="Helical" evidence="6">
    <location>
        <begin position="136"/>
        <end position="159"/>
    </location>
</feature>
<reference evidence="7 8" key="1">
    <citation type="submission" date="2014-08" db="EMBL/GenBank/DDBJ databases">
        <title>Porphyromonas canoris strain:OH2762 Genome sequencing.</title>
        <authorList>
            <person name="Wallis C."/>
            <person name="Deusch O."/>
            <person name="O'Flynn C."/>
            <person name="Davis I."/>
            <person name="Jospin G."/>
            <person name="Darling A.E."/>
            <person name="Coil D.A."/>
            <person name="Alexiev A."/>
            <person name="Horsfall A."/>
            <person name="Kirkwood N."/>
            <person name="Harris S."/>
            <person name="Eisen J.A."/>
        </authorList>
    </citation>
    <scope>NUCLEOTIDE SEQUENCE [LARGE SCALE GENOMIC DNA]</scope>
    <source>
        <strain evidence="8">COT-108 OH2762</strain>
    </source>
</reference>
<dbReference type="InterPro" id="IPR050375">
    <property type="entry name" value="MFS_TsgA-like"/>
</dbReference>
<feature type="transmembrane region" description="Helical" evidence="6">
    <location>
        <begin position="379"/>
        <end position="398"/>
    </location>
</feature>
<keyword evidence="4 6" id="KW-1133">Transmembrane helix</keyword>
<accession>A0ABR4XJ77</accession>
<protein>
    <submittedName>
        <fullName evidence="7">Glucose transporter</fullName>
    </submittedName>
</protein>
<dbReference type="Proteomes" id="UP000030101">
    <property type="component" value="Unassembled WGS sequence"/>
</dbReference>
<dbReference type="RefSeq" id="WP_036791172.1">
    <property type="nucleotide sequence ID" value="NZ_JQZV01000013.1"/>
</dbReference>
<evidence type="ECO:0000313" key="7">
    <source>
        <dbReference type="EMBL" id="KGN91751.1"/>
    </source>
</evidence>
<keyword evidence="7" id="KW-0762">Sugar transport</keyword>
<evidence type="ECO:0000256" key="6">
    <source>
        <dbReference type="SAM" id="Phobius"/>
    </source>
</evidence>
<evidence type="ECO:0000256" key="3">
    <source>
        <dbReference type="ARBA" id="ARBA00022692"/>
    </source>
</evidence>
<feature type="transmembrane region" description="Helical" evidence="6">
    <location>
        <begin position="179"/>
        <end position="201"/>
    </location>
</feature>
<dbReference type="EMBL" id="JQZV01000013">
    <property type="protein sequence ID" value="KGN91751.1"/>
    <property type="molecule type" value="Genomic_DNA"/>
</dbReference>
<dbReference type="InterPro" id="IPR011701">
    <property type="entry name" value="MFS"/>
</dbReference>
<feature type="transmembrane region" description="Helical" evidence="6">
    <location>
        <begin position="299"/>
        <end position="316"/>
    </location>
</feature>
<proteinExistence type="predicted"/>
<sequence length="436" mass="47354">MTTNQKQSYTVPFIIMVVLMSLVGLITSLNQQLQKPMEAAFLIKGGEYTNTFTTLLVFSFFLAYLVMGTVSGRFIEKNGYKKTLILGLSILVAAFGLYEISAYVFDKFDIVNFQATLDEARSTENFKYTGPIELPMAYYIFLLAAFVAGTALTFLQAVINPYIVACDVKGTSGVQRQTIAGVGNSTMTTIGPLFVTAVIFANQDVLNINITSLYIPILVLMLMVVAIIAVLPRLNLPTIASTEKKAGEVLTESVWSFRHLTLGVIAIFAYVGVEVAAGSNINLYATDLGFDLKTAGKMASLYWFGMLVGRLLGSFLSKVKANTQLMVTSIGATLFILATMMTKNPWLLVGAGLFHSIMWPAIFSLAVEGLGRYTSKGSGALMMGVVGGAVLPFVQGVLADKIGGWDWTWLLVIAGEIYLLYYALVGYKVLKRDKGA</sequence>
<evidence type="ECO:0000256" key="2">
    <source>
        <dbReference type="ARBA" id="ARBA00022475"/>
    </source>
</evidence>
<feature type="transmembrane region" description="Helical" evidence="6">
    <location>
        <begin position="12"/>
        <end position="31"/>
    </location>
</feature>
<gene>
    <name evidence="7" type="ORF">HQ43_06550</name>
</gene>
<dbReference type="PANTHER" id="PTHR43702">
    <property type="entry name" value="L-FUCOSE-PROTON SYMPORTER"/>
    <property type="match status" value="1"/>
</dbReference>
<keyword evidence="7" id="KW-0813">Transport</keyword>
<keyword evidence="5 6" id="KW-0472">Membrane</keyword>
<name>A0ABR4XJ77_9PORP</name>
<keyword evidence="3 6" id="KW-0812">Transmembrane</keyword>
<dbReference type="SUPFAM" id="SSF103473">
    <property type="entry name" value="MFS general substrate transporter"/>
    <property type="match status" value="1"/>
</dbReference>
<keyword evidence="8" id="KW-1185">Reference proteome</keyword>
<feature type="transmembrane region" description="Helical" evidence="6">
    <location>
        <begin position="84"/>
        <end position="105"/>
    </location>
</feature>
<comment type="subcellular location">
    <subcellularLocation>
        <location evidence="1">Cell inner membrane</location>
        <topology evidence="1">Multi-pass membrane protein</topology>
    </subcellularLocation>
</comment>
<feature type="transmembrane region" description="Helical" evidence="6">
    <location>
        <begin position="410"/>
        <end position="430"/>
    </location>
</feature>
<feature type="transmembrane region" description="Helical" evidence="6">
    <location>
        <begin position="257"/>
        <end position="279"/>
    </location>
</feature>
<evidence type="ECO:0000256" key="1">
    <source>
        <dbReference type="ARBA" id="ARBA00004429"/>
    </source>
</evidence>
<evidence type="ECO:0000256" key="4">
    <source>
        <dbReference type="ARBA" id="ARBA00022989"/>
    </source>
</evidence>
<evidence type="ECO:0000256" key="5">
    <source>
        <dbReference type="ARBA" id="ARBA00023136"/>
    </source>
</evidence>
<dbReference type="InterPro" id="IPR036259">
    <property type="entry name" value="MFS_trans_sf"/>
</dbReference>